<sequence>MRKTKRFLMAVAALALFLGFPKGSYASASMIEKKVPVLLQINEYDVLYTYPKQPYLDKNNRLMVPLRAVSELIGGKVSYNPTHKTALIQMNNKDLQITAGSKSIQVNNVPRMMDTVPVLYQQSFFIPVRALIDNLNLPVIIDPNTGLVHISSESTDKNQMIEFMKESDLSPADIADHNAILPLSYDLTLNNNGSGELQNGRLHIQSKNISGKVIAEGKEDLHVIFLFDKAFQMEADSNTTDQNNERPRPKLGLNEIFNRTVGFTASNDDEKLRYILAVGRVFK</sequence>
<dbReference type="RefSeq" id="WP_212951147.1">
    <property type="nucleotide sequence ID" value="NZ_BORW01000020.1"/>
</dbReference>
<proteinExistence type="predicted"/>
<feature type="signal peptide" evidence="1">
    <location>
        <begin position="1"/>
        <end position="26"/>
    </location>
</feature>
<accession>A0ABQ4LZH5</accession>
<dbReference type="Proteomes" id="UP000680638">
    <property type="component" value="Unassembled WGS sequence"/>
</dbReference>
<feature type="chain" id="PRO_5046576086" description="Copper amine oxidase-like N-terminal domain-containing protein" evidence="1">
    <location>
        <begin position="27"/>
        <end position="283"/>
    </location>
</feature>
<comment type="caution">
    <text evidence="3">The sequence shown here is derived from an EMBL/GenBank/DDBJ whole genome shotgun (WGS) entry which is preliminary data.</text>
</comment>
<dbReference type="EMBL" id="BORW01000020">
    <property type="protein sequence ID" value="GIO68657.1"/>
    <property type="molecule type" value="Genomic_DNA"/>
</dbReference>
<keyword evidence="1" id="KW-0732">Signal</keyword>
<dbReference type="InterPro" id="IPR012854">
    <property type="entry name" value="Cu_amine_oxidase-like_N"/>
</dbReference>
<evidence type="ECO:0000313" key="4">
    <source>
        <dbReference type="Proteomes" id="UP000680638"/>
    </source>
</evidence>
<evidence type="ECO:0000256" key="1">
    <source>
        <dbReference type="SAM" id="SignalP"/>
    </source>
</evidence>
<dbReference type="InterPro" id="IPR036582">
    <property type="entry name" value="Mao_N_sf"/>
</dbReference>
<evidence type="ECO:0000259" key="2">
    <source>
        <dbReference type="Pfam" id="PF07833"/>
    </source>
</evidence>
<reference evidence="3 4" key="1">
    <citation type="submission" date="2021-03" db="EMBL/GenBank/DDBJ databases">
        <title>Antimicrobial resistance genes in bacteria isolated from Japanese honey, and their potential for conferring macrolide and lincosamide resistance in the American foulbrood pathogen Paenibacillus larvae.</title>
        <authorList>
            <person name="Okamoto M."/>
            <person name="Kumagai M."/>
            <person name="Kanamori H."/>
            <person name="Takamatsu D."/>
        </authorList>
    </citation>
    <scope>NUCLEOTIDE SEQUENCE [LARGE SCALE GENOMIC DNA]</scope>
    <source>
        <strain evidence="3 4">J21TS3</strain>
    </source>
</reference>
<organism evidence="3 4">
    <name type="scientific">Paenibacillus cookii</name>
    <dbReference type="NCBI Taxonomy" id="157839"/>
    <lineage>
        <taxon>Bacteria</taxon>
        <taxon>Bacillati</taxon>
        <taxon>Bacillota</taxon>
        <taxon>Bacilli</taxon>
        <taxon>Bacillales</taxon>
        <taxon>Paenibacillaceae</taxon>
        <taxon>Paenibacillus</taxon>
    </lineage>
</organism>
<dbReference type="Pfam" id="PF07833">
    <property type="entry name" value="Cu_amine_oxidN1"/>
    <property type="match status" value="1"/>
</dbReference>
<dbReference type="Gene3D" id="3.30.457.10">
    <property type="entry name" value="Copper amine oxidase-like, N-terminal domain"/>
    <property type="match status" value="1"/>
</dbReference>
<gene>
    <name evidence="3" type="ORF">J21TS3_34780</name>
</gene>
<evidence type="ECO:0000313" key="3">
    <source>
        <dbReference type="EMBL" id="GIO68657.1"/>
    </source>
</evidence>
<name>A0ABQ4LZH5_9BACL</name>
<dbReference type="SUPFAM" id="SSF55383">
    <property type="entry name" value="Copper amine oxidase, domain N"/>
    <property type="match status" value="1"/>
</dbReference>
<keyword evidence="4" id="KW-1185">Reference proteome</keyword>
<feature type="domain" description="Copper amine oxidase-like N-terminal" evidence="2">
    <location>
        <begin position="49"/>
        <end position="150"/>
    </location>
</feature>
<protein>
    <recommendedName>
        <fullName evidence="2">Copper amine oxidase-like N-terminal domain-containing protein</fullName>
    </recommendedName>
</protein>